<gene>
    <name evidence="1" type="ORF">EGT71_14485</name>
</gene>
<sequence>MVAPENKNGIIAYRFQAVCGTARAFTRRDKYVKSMMLIVIHKSYKNVTTDILLTSRSNLDTNLPEIRY</sequence>
<dbReference type="Proteomes" id="UP000275331">
    <property type="component" value="Unassembled WGS sequence"/>
</dbReference>
<dbReference type="AlphaFoldDB" id="A0A3R9G882"/>
<dbReference type="EMBL" id="RHXB01000009">
    <property type="protein sequence ID" value="RSE24874.1"/>
    <property type="molecule type" value="Genomic_DNA"/>
</dbReference>
<reference evidence="1 2" key="1">
    <citation type="submission" date="2018-10" db="EMBL/GenBank/DDBJ databases">
        <title>Transmission dynamics of multidrug resistant bacteria on intensive care unit surfaces.</title>
        <authorList>
            <person name="D'Souza A.W."/>
            <person name="Potter R.F."/>
            <person name="Wallace M."/>
            <person name="Shupe A."/>
            <person name="Patel S."/>
            <person name="Sun S."/>
            <person name="Gul D."/>
            <person name="Kwon J.H."/>
            <person name="Andleeb S."/>
            <person name="Burnham C.-A.D."/>
            <person name="Dantas G."/>
        </authorList>
    </citation>
    <scope>NUCLEOTIDE SEQUENCE [LARGE SCALE GENOMIC DNA]</scope>
    <source>
        <strain evidence="1 2">AS_373</strain>
    </source>
</reference>
<evidence type="ECO:0000313" key="2">
    <source>
        <dbReference type="Proteomes" id="UP000275331"/>
    </source>
</evidence>
<accession>A0A3R9G882</accession>
<organism evidence="1 2">
    <name type="scientific">Atlantibacter subterraneus</name>
    <dbReference type="NCBI Taxonomy" id="255519"/>
    <lineage>
        <taxon>Bacteria</taxon>
        <taxon>Pseudomonadati</taxon>
        <taxon>Pseudomonadota</taxon>
        <taxon>Gammaproteobacteria</taxon>
        <taxon>Enterobacterales</taxon>
        <taxon>Enterobacteriaceae</taxon>
        <taxon>Atlantibacter</taxon>
    </lineage>
</organism>
<comment type="caution">
    <text evidence="1">The sequence shown here is derived from an EMBL/GenBank/DDBJ whole genome shotgun (WGS) entry which is preliminary data.</text>
</comment>
<proteinExistence type="predicted"/>
<evidence type="ECO:0000313" key="1">
    <source>
        <dbReference type="EMBL" id="RSE24874.1"/>
    </source>
</evidence>
<name>A0A3R9G882_9ENTR</name>
<protein>
    <submittedName>
        <fullName evidence="1">Uncharacterized protein</fullName>
    </submittedName>
</protein>